<name>A0A834GNM9_RHOSS</name>
<keyword evidence="2" id="KW-0802">TPR repeat</keyword>
<dbReference type="GO" id="GO:0003755">
    <property type="term" value="F:peptidyl-prolyl cis-trans isomerase activity"/>
    <property type="evidence" value="ECO:0007669"/>
    <property type="project" value="UniProtKB-KW"/>
</dbReference>
<feature type="region of interest" description="Disordered" evidence="3">
    <location>
        <begin position="504"/>
        <end position="532"/>
    </location>
</feature>
<comment type="caution">
    <text evidence="5">The sequence shown here is derived from an EMBL/GenBank/DDBJ whole genome shotgun (WGS) entry which is preliminary data.</text>
</comment>
<dbReference type="InterPro" id="IPR055296">
    <property type="entry name" value="SRL2-like"/>
</dbReference>
<organism evidence="5 6">
    <name type="scientific">Rhododendron simsii</name>
    <name type="common">Sims's rhododendron</name>
    <dbReference type="NCBI Taxonomy" id="118357"/>
    <lineage>
        <taxon>Eukaryota</taxon>
        <taxon>Viridiplantae</taxon>
        <taxon>Streptophyta</taxon>
        <taxon>Embryophyta</taxon>
        <taxon>Tracheophyta</taxon>
        <taxon>Spermatophyta</taxon>
        <taxon>Magnoliopsida</taxon>
        <taxon>eudicotyledons</taxon>
        <taxon>Gunneridae</taxon>
        <taxon>Pentapetalae</taxon>
        <taxon>asterids</taxon>
        <taxon>Ericales</taxon>
        <taxon>Ericaceae</taxon>
        <taxon>Ericoideae</taxon>
        <taxon>Rhodoreae</taxon>
        <taxon>Rhododendron</taxon>
    </lineage>
</organism>
<dbReference type="SUPFAM" id="SSF54534">
    <property type="entry name" value="FKBP-like"/>
    <property type="match status" value="1"/>
</dbReference>
<evidence type="ECO:0000313" key="5">
    <source>
        <dbReference type="EMBL" id="KAF7137184.1"/>
    </source>
</evidence>
<keyword evidence="1" id="KW-0697">Rotamase</keyword>
<dbReference type="Gene3D" id="1.25.40.10">
    <property type="entry name" value="Tetratricopeptide repeat domain"/>
    <property type="match status" value="1"/>
</dbReference>
<dbReference type="InterPro" id="IPR046357">
    <property type="entry name" value="PPIase_dom_sf"/>
</dbReference>
<dbReference type="PANTHER" id="PTHR46087:SF7">
    <property type="entry name" value="CYCLIN-LIKE PROTEIN"/>
    <property type="match status" value="1"/>
</dbReference>
<dbReference type="EMBL" id="WJXA01000007">
    <property type="protein sequence ID" value="KAF7137184.1"/>
    <property type="molecule type" value="Genomic_DNA"/>
</dbReference>
<feature type="repeat" description="TPR" evidence="2">
    <location>
        <begin position="1301"/>
        <end position="1334"/>
    </location>
</feature>
<dbReference type="InterPro" id="IPR011990">
    <property type="entry name" value="TPR-like_helical_dom_sf"/>
</dbReference>
<dbReference type="OrthoDB" id="19232at2759"/>
<reference evidence="5" key="1">
    <citation type="submission" date="2019-11" db="EMBL/GenBank/DDBJ databases">
        <authorList>
            <person name="Liu Y."/>
            <person name="Hou J."/>
            <person name="Li T.-Q."/>
            <person name="Guan C.-H."/>
            <person name="Wu X."/>
            <person name="Wu H.-Z."/>
            <person name="Ling F."/>
            <person name="Zhang R."/>
            <person name="Shi X.-G."/>
            <person name="Ren J.-P."/>
            <person name="Chen E.-F."/>
            <person name="Sun J.-M."/>
        </authorList>
    </citation>
    <scope>NUCLEOTIDE SEQUENCE</scope>
    <source>
        <strain evidence="5">Adult_tree_wgs_1</strain>
        <tissue evidence="5">Leaves</tissue>
    </source>
</reference>
<dbReference type="FunFam" id="1.25.40.10:FF:000708">
    <property type="entry name" value="Peptidylprolyl isomerase"/>
    <property type="match status" value="1"/>
</dbReference>
<dbReference type="Gene3D" id="3.10.50.40">
    <property type="match status" value="1"/>
</dbReference>
<dbReference type="PROSITE" id="PS50059">
    <property type="entry name" value="FKBP_PPIASE"/>
    <property type="match status" value="1"/>
</dbReference>
<keyword evidence="1" id="KW-0413">Isomerase</keyword>
<dbReference type="InterPro" id="IPR019734">
    <property type="entry name" value="TPR_rpt"/>
</dbReference>
<dbReference type="InterPro" id="IPR001179">
    <property type="entry name" value="PPIase_FKBP_dom"/>
</dbReference>
<gene>
    <name evidence="5" type="ORF">RHSIM_Rhsim07G0056700</name>
</gene>
<sequence>MGVISRNIMPVCDNLCFFCPSIRPRSRQPIKRYKKLLADIFPRSPDEEPNDRKISKLCEYASRNPLRIPKHDGTYMFNLEGLTPKLCVLAQEMGEDERVKHLRSAGLQALSSMVLHLISLHSYYSAQLTSVHEAEASLLLIQVADNAISPTMLLASMHTPHVVLVVLENCGSPTEKSDHLNQGTESKWVQEEQKVEDYVAPAPDSMRRATSWKKIVNERGELNVNLEDSRTPQFWSRACLHNMAKLAKEATTIRRVLESLFRYFDNGNFWAPEHGLALSVLLDMQLLMESSGQNTHFLLSTLIKHLDHKNVLRDPNMQVHIIDIATCLAQETRVQPSVTILGAYSDMMRHLRKSIHCSLDDSNLGTEIIQWNRKFGEAVDQCLIQLSRKVGDAGPILDIMAVMLESISNITVISRTTIAAVYRTAQIAFPEALFHQLLLAMVCPDYETRVGAHRVFSVVLVPSSVCPLPSSTTPSSAKPTDIQRTLSRTASVFSSSAALFDKIRKDQSSSQQDDISQSREDKPVDDESGTIDNQSMLNRLKSTYSRVYSVKRQELPIHTEQEPEAISLRLSTRQINVLFSSLWAQAISPLNTPENYEAIAHTYSLVLLFSRTKVTCSLAEIHVALFLGIEKLKHSSQEALIQSFQLAFSLRSISLGAGPLQPSRRRSLFTLATSMIIFSAKAFNILPLVYCAKAPVTSNNVDPFLHLVDDCKLQAVNTGLNNMGKVYGSKEDDDDALKTLSAIMTTGDQSKESFASMIVKMLGNSSMPESSIMKEQLLKDFLPDDACPLGAQLFMETPGQVYQFDSQDRKSLDEVKPPIFVIDDGMPPDASESQPDPDFLLTVGNPNLLSVDQFLDSVLVTSNQVGRSSVSTASDMPYKEMASHCEALQMGKQQKMSDVINSQQIQGSAVSYSCHDFDQAKHVPSYSQVVPGFFYHEKLGSEVDNSSIIIITSELHSISCTVVLIVEPLKLQMGNPFLDQNLSVTSHKPTTGTPMLCAAEYQHHPDFFRLPAASPFDNFLKAAEMEELQEQQNQSDGIYILSLYSDNCQYAESEIVAESASFVNGELPQDGSGPPKVDSEVEVLHEKVTKQIIKEGHGQKPSKYSTCFVHYRAWTESTQHKFEDTWQEQRPLELVLGKEKREMTGLGIGVYSMKSGERALLHVHSELGYGKEGNFSFPNVPPMADILYEVELIGFDETQEGKARSDMTVEERISAADRRKMDGNAFFKEEKLEEAMQQYEMAIAYMGDDFMFQLFDKYRDMALAVKNPCHLNMAACLIKLKRYEEAIAQCSIVLVEDENNVKALFRRGKARAELGQTDAAREDFTKARKFAPEDKAIPRELRLLAEHDKAVYQKQKELYKGLFGPRPEPKPKPTNWLILIWQWMLSLFYRVFRIDRLKAD</sequence>
<accession>A0A834GNM9</accession>
<dbReference type="Proteomes" id="UP000626092">
    <property type="component" value="Unassembled WGS sequence"/>
</dbReference>
<dbReference type="EC" id="5.2.1.8" evidence="1"/>
<keyword evidence="6" id="KW-1185">Reference proteome</keyword>
<dbReference type="PROSITE" id="PS50005">
    <property type="entry name" value="TPR"/>
    <property type="match status" value="1"/>
</dbReference>
<feature type="domain" description="PPIase FKBP-type" evidence="4">
    <location>
        <begin position="1104"/>
        <end position="1196"/>
    </location>
</feature>
<evidence type="ECO:0000313" key="6">
    <source>
        <dbReference type="Proteomes" id="UP000626092"/>
    </source>
</evidence>
<dbReference type="Pfam" id="PF00254">
    <property type="entry name" value="FKBP_C"/>
    <property type="match status" value="1"/>
</dbReference>
<evidence type="ECO:0000256" key="1">
    <source>
        <dbReference type="PROSITE-ProRule" id="PRU00277"/>
    </source>
</evidence>
<dbReference type="SMART" id="SM00028">
    <property type="entry name" value="TPR"/>
    <property type="match status" value="4"/>
</dbReference>
<evidence type="ECO:0000256" key="3">
    <source>
        <dbReference type="SAM" id="MobiDB-lite"/>
    </source>
</evidence>
<proteinExistence type="predicted"/>
<dbReference type="PANTHER" id="PTHR46087">
    <property type="entry name" value="PUTATIVE, EXPRESSED-RELATED"/>
    <property type="match status" value="1"/>
</dbReference>
<dbReference type="SUPFAM" id="SSF48452">
    <property type="entry name" value="TPR-like"/>
    <property type="match status" value="1"/>
</dbReference>
<comment type="catalytic activity">
    <reaction evidence="1">
        <text>[protein]-peptidylproline (omega=180) = [protein]-peptidylproline (omega=0)</text>
        <dbReference type="Rhea" id="RHEA:16237"/>
        <dbReference type="Rhea" id="RHEA-COMP:10747"/>
        <dbReference type="Rhea" id="RHEA-COMP:10748"/>
        <dbReference type="ChEBI" id="CHEBI:83833"/>
        <dbReference type="ChEBI" id="CHEBI:83834"/>
        <dbReference type="EC" id="5.2.1.8"/>
    </reaction>
</comment>
<evidence type="ECO:0000256" key="2">
    <source>
        <dbReference type="PROSITE-ProRule" id="PRU00339"/>
    </source>
</evidence>
<protein>
    <recommendedName>
        <fullName evidence="1">peptidylprolyl isomerase</fullName>
        <ecNumber evidence="1">5.2.1.8</ecNumber>
    </recommendedName>
</protein>
<evidence type="ECO:0000259" key="4">
    <source>
        <dbReference type="PROSITE" id="PS50059"/>
    </source>
</evidence>